<evidence type="ECO:0000256" key="1">
    <source>
        <dbReference type="SAM" id="MobiDB-lite"/>
    </source>
</evidence>
<sequence length="134" mass="14870">MQEAQAALETARAETAAQAGAHKAELEALQARLEAKEGELGIALRSQAMTQSDLMHLRQRFETLQTEKNKVDALLTQVTSRLSIASKYLHLLDASARQEQFPSRSDTGPDRPTLLETPLDPRPKKRGKKRGKKP</sequence>
<dbReference type="RefSeq" id="WP_093037405.1">
    <property type="nucleotide sequence ID" value="NZ_FMZV01000024.1"/>
</dbReference>
<evidence type="ECO:0000313" key="2">
    <source>
        <dbReference type="EMBL" id="SDE60441.1"/>
    </source>
</evidence>
<evidence type="ECO:0000313" key="3">
    <source>
        <dbReference type="Proteomes" id="UP000199628"/>
    </source>
</evidence>
<dbReference type="EMBL" id="FMZV01000024">
    <property type="protein sequence ID" value="SDE60441.1"/>
    <property type="molecule type" value="Genomic_DNA"/>
</dbReference>
<name>A0A1G7E9R2_9RHOB</name>
<dbReference type="Proteomes" id="UP000199628">
    <property type="component" value="Unassembled WGS sequence"/>
</dbReference>
<gene>
    <name evidence="2" type="ORF">SAMN04488239_12445</name>
</gene>
<feature type="region of interest" description="Disordered" evidence="1">
    <location>
        <begin position="1"/>
        <end position="20"/>
    </location>
</feature>
<protein>
    <submittedName>
        <fullName evidence="2">Uncharacterized protein</fullName>
    </submittedName>
</protein>
<proteinExistence type="predicted"/>
<dbReference type="AlphaFoldDB" id="A0A1G7E9R2"/>
<organism evidence="2 3">
    <name type="scientific">Ruegeria marina</name>
    <dbReference type="NCBI Taxonomy" id="639004"/>
    <lineage>
        <taxon>Bacteria</taxon>
        <taxon>Pseudomonadati</taxon>
        <taxon>Pseudomonadota</taxon>
        <taxon>Alphaproteobacteria</taxon>
        <taxon>Rhodobacterales</taxon>
        <taxon>Roseobacteraceae</taxon>
        <taxon>Ruegeria</taxon>
    </lineage>
</organism>
<feature type="compositionally biased region" description="Basic residues" evidence="1">
    <location>
        <begin position="123"/>
        <end position="134"/>
    </location>
</feature>
<accession>A0A1G7E9R2</accession>
<feature type="region of interest" description="Disordered" evidence="1">
    <location>
        <begin position="96"/>
        <end position="134"/>
    </location>
</feature>
<dbReference type="STRING" id="639004.SAMN04488239_12445"/>
<reference evidence="3" key="1">
    <citation type="submission" date="2016-10" db="EMBL/GenBank/DDBJ databases">
        <authorList>
            <person name="Varghese N."/>
            <person name="Submissions S."/>
        </authorList>
    </citation>
    <scope>NUCLEOTIDE SEQUENCE [LARGE SCALE GENOMIC DNA]</scope>
    <source>
        <strain evidence="3">CGMCC 1.9108</strain>
    </source>
</reference>
<feature type="compositionally biased region" description="Polar residues" evidence="1">
    <location>
        <begin position="97"/>
        <end position="106"/>
    </location>
</feature>
<keyword evidence="3" id="KW-1185">Reference proteome</keyword>